<proteinExistence type="predicted"/>
<accession>W8UW53</accession>
<dbReference type="Pfam" id="PF08757">
    <property type="entry name" value="CotH"/>
    <property type="match status" value="1"/>
</dbReference>
<dbReference type="AlphaFoldDB" id="W8UW53"/>
<dbReference type="PATRIC" id="fig|1420013.3.peg.1290"/>
<evidence type="ECO:0000313" key="1">
    <source>
        <dbReference type="EMBL" id="AHM78127.1"/>
    </source>
</evidence>
<evidence type="ECO:0008006" key="3">
    <source>
        <dbReference type="Google" id="ProtNLM"/>
    </source>
</evidence>
<dbReference type="EMBL" id="CP006918">
    <property type="protein sequence ID" value="AHM78127.1"/>
    <property type="molecule type" value="Genomic_DNA"/>
</dbReference>
<evidence type="ECO:0000313" key="2">
    <source>
        <dbReference type="Proteomes" id="UP000019586"/>
    </source>
</evidence>
<organism evidence="1 2">
    <name type="scientific">Klebsiella pneumoniae 30684/NJST258_2</name>
    <dbReference type="NCBI Taxonomy" id="1420013"/>
    <lineage>
        <taxon>Bacteria</taxon>
        <taxon>Pseudomonadati</taxon>
        <taxon>Pseudomonadota</taxon>
        <taxon>Gammaproteobacteria</taxon>
        <taxon>Enterobacterales</taxon>
        <taxon>Enterobacteriaceae</taxon>
        <taxon>Klebsiella/Raoultella group</taxon>
        <taxon>Klebsiella</taxon>
        <taxon>Klebsiella pneumoniae complex</taxon>
    </lineage>
</organism>
<name>W8UW53_KLEPN</name>
<gene>
    <name evidence="1" type="ORF">KPNJ2_01347</name>
</gene>
<protein>
    <recommendedName>
        <fullName evidence="3">Spore coat protein CotH</fullName>
    </recommendedName>
</protein>
<dbReference type="HOGENOM" id="CLU_023449_0_0_6"/>
<reference evidence="1 2" key="1">
    <citation type="journal article" date="2014" name="Proc. Natl. Acad. Sci. U.S.A.">
        <title>Molecular dissection of the evolution of carbapenem-resistant multilocus sequence type 258 Klebsiella pneumoniae.</title>
        <authorList>
            <person name="Deleo F.R."/>
            <person name="Chen L."/>
            <person name="Porcella S.F."/>
            <person name="Martens C.A."/>
            <person name="Kobayashi S.D."/>
            <person name="Porter A.R."/>
            <person name="Chavda K.D."/>
            <person name="Jacobs M.R."/>
            <person name="Mathema B."/>
            <person name="Olsen R.J."/>
            <person name="Bonomo R.A."/>
            <person name="Musser J.M."/>
            <person name="Kreiswirth B.N."/>
        </authorList>
    </citation>
    <scope>NUCLEOTIDE SEQUENCE [LARGE SCALE GENOMIC DNA]</scope>
    <source>
        <strain evidence="1">30684/NJST258_2</strain>
    </source>
</reference>
<dbReference type="KEGG" id="kps:KPNJ2_01347"/>
<sequence length="690" mass="76384">MTAAGSIPGRSPIPKTSGEKTHIAMTGALFTMAVAFTQENNMSAINEQTKWEDEVYLLAREDRVEGGIYGPSNKQARQLANRTRYLKTAVESLQDYRDYTFFMTPDDPDGTLAGLAGTPEGKLFRVVVPDSEGQLLAFIYYQKRNGQANRLNALASQQAITSLRQQLEQDTGSALDGLTALQSGLQSLTAALMQLGLDEMAAQVTSMAASQKSQSDQIQALMLAFQSGMRALALVEATPEEVESHQLSNLYAFQVLARQLLPLDGFDPSAAGSGTGNREAQAKYPGVFAFGEPRGLIRLDVTSDSGAPTSKDNPVNGTLKVDVDGEMFTAYVSFKVQGASSAGYPKKNMKFELFADAAHTENVSLKIGDVVPKDKWIFKANWIDSTHLRNVLCYNLWQKVMATRSGWPRRDIDNSYVGKLGASAIDTGAIGCPKGYACVLYINGEFYGIGDFLYNSSRKDYNIAKNSPEQIMIIWDGAINIPALTDNGTWVMDSPSKPTAETAACLDRWRDFAQSAQDAFTAAAGTHLDKNNVVDFYVFLSFICAPDCVQKNTTFITWDGTKWFFMPYDLDTTFGLHYAGTSIAYPPDLNLFDNGLAMQVNRTFWKKVRTTFQAEMNARYAELRDNGLFSQCGVLELARDLLGRYTPELMQAEYEKWPNVPSLSITSLDQMMDWTRQRIAYLDTFFSYQQ</sequence>
<dbReference type="Proteomes" id="UP000019586">
    <property type="component" value="Chromosome"/>
</dbReference>
<dbReference type="InterPro" id="IPR014867">
    <property type="entry name" value="Spore_coat_CotH_CotH2/3/7"/>
</dbReference>